<comment type="caution">
    <text evidence="6">The sequence shown here is derived from an EMBL/GenBank/DDBJ whole genome shotgun (WGS) entry which is preliminary data.</text>
</comment>
<dbReference type="InterPro" id="IPR011009">
    <property type="entry name" value="Kinase-like_dom_sf"/>
</dbReference>
<evidence type="ECO:0000313" key="7">
    <source>
        <dbReference type="Proteomes" id="UP000179807"/>
    </source>
</evidence>
<dbReference type="OrthoDB" id="122279at2759"/>
<dbReference type="Gene3D" id="1.10.510.10">
    <property type="entry name" value="Transferase(Phosphotransferase) domain 1"/>
    <property type="match status" value="1"/>
</dbReference>
<keyword evidence="4" id="KW-0808">Transferase</keyword>
<dbReference type="PANTHER" id="PTHR44329">
    <property type="entry name" value="SERINE/THREONINE-PROTEIN KINASE TNNI3K-RELATED"/>
    <property type="match status" value="1"/>
</dbReference>
<comment type="similarity">
    <text evidence="4">Belongs to the protein kinase superfamily.</text>
</comment>
<evidence type="ECO:0000256" key="3">
    <source>
        <dbReference type="PROSITE-ProRule" id="PRU10141"/>
    </source>
</evidence>
<keyword evidence="4" id="KW-0418">Kinase</keyword>
<dbReference type="PROSITE" id="PS00108">
    <property type="entry name" value="PROTEIN_KINASE_ST"/>
    <property type="match status" value="1"/>
</dbReference>
<dbReference type="Gene3D" id="3.30.200.20">
    <property type="entry name" value="Phosphorylase Kinase, domain 1"/>
    <property type="match status" value="1"/>
</dbReference>
<dbReference type="InterPro" id="IPR008271">
    <property type="entry name" value="Ser/Thr_kinase_AS"/>
</dbReference>
<feature type="binding site" evidence="3">
    <location>
        <position position="47"/>
    </location>
    <ligand>
        <name>ATP</name>
        <dbReference type="ChEBI" id="CHEBI:30616"/>
    </ligand>
</feature>
<dbReference type="AlphaFoldDB" id="A0A1J4J442"/>
<dbReference type="Pfam" id="PF00069">
    <property type="entry name" value="Pkinase"/>
    <property type="match status" value="1"/>
</dbReference>
<feature type="domain" description="Protein kinase" evidence="5">
    <location>
        <begin position="18"/>
        <end position="310"/>
    </location>
</feature>
<gene>
    <name evidence="6" type="ORF">TRFO_11699</name>
</gene>
<dbReference type="PANTHER" id="PTHR44329:SF214">
    <property type="entry name" value="PROTEIN KINASE DOMAIN-CONTAINING PROTEIN"/>
    <property type="match status" value="1"/>
</dbReference>
<organism evidence="6 7">
    <name type="scientific">Tritrichomonas foetus</name>
    <dbReference type="NCBI Taxonomy" id="1144522"/>
    <lineage>
        <taxon>Eukaryota</taxon>
        <taxon>Metamonada</taxon>
        <taxon>Parabasalia</taxon>
        <taxon>Tritrichomonadida</taxon>
        <taxon>Tritrichomonadidae</taxon>
        <taxon>Tritrichomonas</taxon>
    </lineage>
</organism>
<proteinExistence type="inferred from homology"/>
<dbReference type="InterPro" id="IPR000719">
    <property type="entry name" value="Prot_kinase_dom"/>
</dbReference>
<dbReference type="SUPFAM" id="SSF56112">
    <property type="entry name" value="Protein kinase-like (PK-like)"/>
    <property type="match status" value="1"/>
</dbReference>
<evidence type="ECO:0000313" key="6">
    <source>
        <dbReference type="EMBL" id="OHS93505.1"/>
    </source>
</evidence>
<dbReference type="PROSITE" id="PS00107">
    <property type="entry name" value="PROTEIN_KINASE_ATP"/>
    <property type="match status" value="1"/>
</dbReference>
<evidence type="ECO:0000256" key="4">
    <source>
        <dbReference type="RuleBase" id="RU000304"/>
    </source>
</evidence>
<dbReference type="InterPro" id="IPR017441">
    <property type="entry name" value="Protein_kinase_ATP_BS"/>
</dbReference>
<dbReference type="VEuPathDB" id="TrichDB:TRFO_11699"/>
<dbReference type="GO" id="GO:0005524">
    <property type="term" value="F:ATP binding"/>
    <property type="evidence" value="ECO:0007669"/>
    <property type="project" value="UniProtKB-UniRule"/>
</dbReference>
<dbReference type="GO" id="GO:0004674">
    <property type="term" value="F:protein serine/threonine kinase activity"/>
    <property type="evidence" value="ECO:0007669"/>
    <property type="project" value="UniProtKB-KW"/>
</dbReference>
<dbReference type="GeneID" id="94830889"/>
<keyword evidence="4" id="KW-0723">Serine/threonine-protein kinase</keyword>
<evidence type="ECO:0000259" key="5">
    <source>
        <dbReference type="PROSITE" id="PS50011"/>
    </source>
</evidence>
<dbReference type="SMART" id="SM00220">
    <property type="entry name" value="S_TKc"/>
    <property type="match status" value="1"/>
</dbReference>
<dbReference type="RefSeq" id="XP_068346642.1">
    <property type="nucleotide sequence ID" value="XM_068496185.1"/>
</dbReference>
<dbReference type="Proteomes" id="UP000179807">
    <property type="component" value="Unassembled WGS sequence"/>
</dbReference>
<evidence type="ECO:0000256" key="2">
    <source>
        <dbReference type="ARBA" id="ARBA00022840"/>
    </source>
</evidence>
<accession>A0A1J4J442</accession>
<keyword evidence="2 3" id="KW-0067">ATP-binding</keyword>
<keyword evidence="7" id="KW-1185">Reference proteome</keyword>
<evidence type="ECO:0000256" key="1">
    <source>
        <dbReference type="ARBA" id="ARBA00022741"/>
    </source>
</evidence>
<keyword evidence="1 3" id="KW-0547">Nucleotide-binding</keyword>
<name>A0A1J4J442_9EUKA</name>
<sequence>MTAQGRLSQLIVDPDDYIVDPVPLGNGAFGIVYKAIHRVTKKQVAIKVLLVNETMRTSKWQQHYLNEILIPFVANIPGTVKVKGFCFPSVDEDYGVVHPDELITEDNKISTLCPIIVNQLMTNSDLKKLVQKYLRREPTPNFGPTERTKAIFGIAITMARLHALNIMHRDLKLENVFMSKHFEIRIADFGLVKRLDPKGEQTMSIGTPFHMAPEIYDPDSLDYDISVDVYAFGILLFFMFNITYELDDEKGKIKSRMNLMSRVMQGARLKRTPNIPDVYWELMQKCWSQKPVNRPTFQEIVEMLKDDKYALNEFGVATDLDKLHRYQEFISNEVMPAPNVPSFGDTLTKFGFTTNRLEYVKPRKNKFNWRRH</sequence>
<dbReference type="InterPro" id="IPR051681">
    <property type="entry name" value="Ser/Thr_Kinases-Pseudokinases"/>
</dbReference>
<protein>
    <recommendedName>
        <fullName evidence="5">Protein kinase domain-containing protein</fullName>
    </recommendedName>
</protein>
<reference evidence="6" key="1">
    <citation type="submission" date="2016-10" db="EMBL/GenBank/DDBJ databases">
        <authorList>
            <person name="Benchimol M."/>
            <person name="Almeida L.G."/>
            <person name="Vasconcelos A.T."/>
            <person name="Perreira-Neves A."/>
            <person name="Rosa I.A."/>
            <person name="Tasca T."/>
            <person name="Bogo M.R."/>
            <person name="de Souza W."/>
        </authorList>
    </citation>
    <scope>NUCLEOTIDE SEQUENCE [LARGE SCALE GENOMIC DNA]</scope>
    <source>
        <strain evidence="6">K</strain>
    </source>
</reference>
<dbReference type="PROSITE" id="PS50011">
    <property type="entry name" value="PROTEIN_KINASE_DOM"/>
    <property type="match status" value="1"/>
</dbReference>
<dbReference type="EMBL" id="MLAK01001393">
    <property type="protein sequence ID" value="OHS93505.1"/>
    <property type="molecule type" value="Genomic_DNA"/>
</dbReference>